<dbReference type="SUPFAM" id="SSF82185">
    <property type="entry name" value="Histone H3 K4-specific methyltransferase SET7/9 N-terminal domain"/>
    <property type="match status" value="1"/>
</dbReference>
<reference evidence="1 2" key="1">
    <citation type="submission" date="2018-04" db="EMBL/GenBank/DDBJ databases">
        <title>Genomic Encyclopedia of Archaeal and Bacterial Type Strains, Phase II (KMG-II): from individual species to whole genera.</title>
        <authorList>
            <person name="Goeker M."/>
        </authorList>
    </citation>
    <scope>NUCLEOTIDE SEQUENCE [LARGE SCALE GENOMIC DNA]</scope>
    <source>
        <strain evidence="1 2">DSM 25731</strain>
    </source>
</reference>
<gene>
    <name evidence="1" type="ORF">C8N46_101685</name>
</gene>
<sequence>MRFVCAFVLIVFLIPQKRIINASDFDYEFYISSEKLKKPKNDKTYFWFKSGKIHQSKADVGGFVLVDEFTKYYKSKQLAEKGTFSDGLKDGVWRSWHENGTVATVETWKNGYRHGDFVQFAKNGNTIEEGRYRNHQKHGTWIQHISQDTLRYKKGVVIPKKEKDTVQKVPFLKRIFKRKKKKKEVIKDSIHDPAKT</sequence>
<keyword evidence="2" id="KW-1185">Reference proteome</keyword>
<accession>A0A2T6C707</accession>
<dbReference type="InterPro" id="IPR011652">
    <property type="entry name" value="MORN_2"/>
</dbReference>
<dbReference type="RefSeq" id="WP_108113418.1">
    <property type="nucleotide sequence ID" value="NZ_QBKT01000001.1"/>
</dbReference>
<evidence type="ECO:0000313" key="1">
    <source>
        <dbReference type="EMBL" id="PTX64075.1"/>
    </source>
</evidence>
<dbReference type="Pfam" id="PF07661">
    <property type="entry name" value="MORN_2"/>
    <property type="match status" value="1"/>
</dbReference>
<dbReference type="OrthoDB" id="703600at2"/>
<protein>
    <submittedName>
        <fullName evidence="1">MORN repeat protein</fullName>
    </submittedName>
</protein>
<dbReference type="EMBL" id="QBKT01000001">
    <property type="protein sequence ID" value="PTX64075.1"/>
    <property type="molecule type" value="Genomic_DNA"/>
</dbReference>
<proteinExistence type="predicted"/>
<comment type="caution">
    <text evidence="1">The sequence shown here is derived from an EMBL/GenBank/DDBJ whole genome shotgun (WGS) entry which is preliminary data.</text>
</comment>
<evidence type="ECO:0000313" key="2">
    <source>
        <dbReference type="Proteomes" id="UP000244090"/>
    </source>
</evidence>
<dbReference type="Gene3D" id="2.20.110.10">
    <property type="entry name" value="Histone H3 K4-specific methyltransferase SET7/9 N-terminal domain"/>
    <property type="match status" value="1"/>
</dbReference>
<dbReference type="AlphaFoldDB" id="A0A2T6C707"/>
<name>A0A2T6C707_9FLAO</name>
<organism evidence="1 2">
    <name type="scientific">Kordia periserrulae</name>
    <dbReference type="NCBI Taxonomy" id="701523"/>
    <lineage>
        <taxon>Bacteria</taxon>
        <taxon>Pseudomonadati</taxon>
        <taxon>Bacteroidota</taxon>
        <taxon>Flavobacteriia</taxon>
        <taxon>Flavobacteriales</taxon>
        <taxon>Flavobacteriaceae</taxon>
        <taxon>Kordia</taxon>
    </lineage>
</organism>
<dbReference type="Proteomes" id="UP000244090">
    <property type="component" value="Unassembled WGS sequence"/>
</dbReference>